<dbReference type="GO" id="GO:0003950">
    <property type="term" value="F:NAD+ poly-ADP-ribosyltransferase activity"/>
    <property type="evidence" value="ECO:0007669"/>
    <property type="project" value="InterPro"/>
</dbReference>
<gene>
    <name evidence="5" type="ORF">MNBD_GAMMA12-2279</name>
</gene>
<evidence type="ECO:0000256" key="3">
    <source>
        <dbReference type="ARBA" id="ARBA00023027"/>
    </source>
</evidence>
<sequence>MCLQLSMKNSLIKTSKLLSFLLRHNPQSIGLTLDHQGWAKIDELIICLNKNGKKLSRDIIFQVVEKNDKQRFMLSNDLLRIKANQGHSLTIDLDLDPSEPPQFLYHGTATRFLDSIQVQGLLPSGRHHVHLSDTLKTAYNVGKRHGKPVVLIIEAEKMMREEFVFYQSANGVWLTSKVPPEYFSCS</sequence>
<dbReference type="NCBIfam" id="NF002014">
    <property type="entry name" value="PRK00819.1-4"/>
    <property type="match status" value="1"/>
</dbReference>
<accession>A0A3B0YMK8</accession>
<dbReference type="AlphaFoldDB" id="A0A3B0YMK8"/>
<dbReference type="SUPFAM" id="SSF56399">
    <property type="entry name" value="ADP-ribosylation"/>
    <property type="match status" value="1"/>
</dbReference>
<dbReference type="Gene3D" id="1.10.10.970">
    <property type="entry name" value="RNA 2'-phosphotransferase, Tpt1/KptA family, N-terminal domain"/>
    <property type="match status" value="1"/>
</dbReference>
<dbReference type="PANTHER" id="PTHR12684">
    <property type="entry name" value="PUTATIVE PHOSPHOTRANSFERASE"/>
    <property type="match status" value="1"/>
</dbReference>
<dbReference type="PANTHER" id="PTHR12684:SF2">
    <property type="entry name" value="TRNA 2'-PHOSPHOTRANSFERASE 1"/>
    <property type="match status" value="1"/>
</dbReference>
<dbReference type="GO" id="GO:0000215">
    <property type="term" value="F:tRNA 2'-phosphotransferase activity"/>
    <property type="evidence" value="ECO:0007669"/>
    <property type="project" value="TreeGrafter"/>
</dbReference>
<dbReference type="InterPro" id="IPR042080">
    <property type="entry name" value="RNA_2'-PTrans_N"/>
</dbReference>
<dbReference type="Pfam" id="PF01885">
    <property type="entry name" value="PTS_2-RNA"/>
    <property type="match status" value="1"/>
</dbReference>
<reference evidence="5" key="1">
    <citation type="submission" date="2018-06" db="EMBL/GenBank/DDBJ databases">
        <authorList>
            <person name="Zhirakovskaya E."/>
        </authorList>
    </citation>
    <scope>NUCLEOTIDE SEQUENCE</scope>
</reference>
<proteinExistence type="inferred from homology"/>
<keyword evidence="3" id="KW-0520">NAD</keyword>
<dbReference type="InterPro" id="IPR022928">
    <property type="entry name" value="RNA_2'-PTrans_KptA"/>
</dbReference>
<dbReference type="InterPro" id="IPR042081">
    <property type="entry name" value="RNA_2'-PTrans_C"/>
</dbReference>
<dbReference type="InterPro" id="IPR002745">
    <property type="entry name" value="Ptrans_KptA/Tpt1"/>
</dbReference>
<dbReference type="Gene3D" id="3.20.170.30">
    <property type="match status" value="1"/>
</dbReference>
<keyword evidence="2 5" id="KW-0808">Transferase</keyword>
<evidence type="ECO:0000256" key="2">
    <source>
        <dbReference type="ARBA" id="ARBA00022679"/>
    </source>
</evidence>
<evidence type="ECO:0000256" key="4">
    <source>
        <dbReference type="ARBA" id="ARBA00025212"/>
    </source>
</evidence>
<dbReference type="GO" id="GO:0008033">
    <property type="term" value="P:tRNA processing"/>
    <property type="evidence" value="ECO:0007669"/>
    <property type="project" value="TreeGrafter"/>
</dbReference>
<dbReference type="HAMAP" id="MF_00299">
    <property type="entry name" value="KptA"/>
    <property type="match status" value="1"/>
</dbReference>
<comment type="similarity">
    <text evidence="1">Belongs to the KptA/TPT1 family.</text>
</comment>
<evidence type="ECO:0000313" key="5">
    <source>
        <dbReference type="EMBL" id="VAW76787.1"/>
    </source>
</evidence>
<protein>
    <submittedName>
        <fullName evidence="5">RNA:NAD 2'-phosphotransferase</fullName>
    </submittedName>
</protein>
<dbReference type="EMBL" id="UOFL01000113">
    <property type="protein sequence ID" value="VAW76787.1"/>
    <property type="molecule type" value="Genomic_DNA"/>
</dbReference>
<organism evidence="5">
    <name type="scientific">hydrothermal vent metagenome</name>
    <dbReference type="NCBI Taxonomy" id="652676"/>
    <lineage>
        <taxon>unclassified sequences</taxon>
        <taxon>metagenomes</taxon>
        <taxon>ecological metagenomes</taxon>
    </lineage>
</organism>
<evidence type="ECO:0000256" key="1">
    <source>
        <dbReference type="ARBA" id="ARBA00009836"/>
    </source>
</evidence>
<name>A0A3B0YMK8_9ZZZZ</name>
<comment type="function">
    <text evidence="4">Removes the 2'-phosphate from RNA via an intermediate in which the phosphate is ADP-ribosylated by NAD followed by a presumed transesterification to release the RNA and generate ADP-ribose 1''-2''-cyclic phosphate (APPR&gt;P). May function as an ADP-ribosylase.</text>
</comment>